<evidence type="ECO:0000256" key="3">
    <source>
        <dbReference type="SAM" id="Phobius"/>
    </source>
</evidence>
<comment type="similarity">
    <text evidence="1">Belongs to the 3-beta-HSD family.</text>
</comment>
<dbReference type="InterPro" id="IPR036291">
    <property type="entry name" value="NAD(P)-bd_dom_sf"/>
</dbReference>
<gene>
    <name evidence="5" type="ORF">DL762_002384</name>
</gene>
<sequence>MYISLVIIVFLVIFFLYLYHINYAMSGTPEEALKVSPDRWTEKEMRKTYRRISDHPIDFTKHLPRKQERRYTVVGGSGLVGGSIVLQLLARGQPPESIRIIDFRQPYRDDMLTGPVTKVSFIHADISSAHSTQVAFSEPWSPSVSTLPLTVFHTAAVIRPAERSKLIYNRCSAVNVTGTINVLAAARKAGADIFIATASSFIALRPVDFWIAPWTRWPVRFFQSFDESDFDQPQRPHEDYFGNYAVSKAEAERLVCSANQENFRTGCIRPANGVYGTKHDQFIGASLNEKTIFTWMENFIQNFVSAQNISLAHLLFESALLTVPFASSPAGRTFNISDPNPPICFRDIYNLLSTLAVTPFHITYLPPVLMLLLSYFIEAYCLLIAQFPVLQAVFKEPSGRLQLLQPAVFTAATHIVVSDAAARLPVVQGGLGYQGVCTTLEGMCQQVWEWNREHE</sequence>
<proteinExistence type="inferred from homology"/>
<dbReference type="InterPro" id="IPR050177">
    <property type="entry name" value="Lipid_A_modif_metabolic_enz"/>
</dbReference>
<evidence type="ECO:0000256" key="1">
    <source>
        <dbReference type="ARBA" id="ARBA00009219"/>
    </source>
</evidence>
<dbReference type="Pfam" id="PF01073">
    <property type="entry name" value="3Beta_HSD"/>
    <property type="match status" value="2"/>
</dbReference>
<reference evidence="5 6" key="1">
    <citation type="submission" date="2018-06" db="EMBL/GenBank/DDBJ databases">
        <title>Complete Genomes of Monosporascus.</title>
        <authorList>
            <person name="Robinson A.J."/>
            <person name="Natvig D.O."/>
        </authorList>
    </citation>
    <scope>NUCLEOTIDE SEQUENCE [LARGE SCALE GENOMIC DNA]</scope>
    <source>
        <strain evidence="5 6">CBS 609.92</strain>
    </source>
</reference>
<evidence type="ECO:0000259" key="4">
    <source>
        <dbReference type="Pfam" id="PF01073"/>
    </source>
</evidence>
<organism evidence="5 6">
    <name type="scientific">Monosporascus cannonballus</name>
    <dbReference type="NCBI Taxonomy" id="155416"/>
    <lineage>
        <taxon>Eukaryota</taxon>
        <taxon>Fungi</taxon>
        <taxon>Dikarya</taxon>
        <taxon>Ascomycota</taxon>
        <taxon>Pezizomycotina</taxon>
        <taxon>Sordariomycetes</taxon>
        <taxon>Xylariomycetidae</taxon>
        <taxon>Xylariales</taxon>
        <taxon>Xylariales incertae sedis</taxon>
        <taxon>Monosporascus</taxon>
    </lineage>
</organism>
<dbReference type="PANTHER" id="PTHR43245:SF51">
    <property type="entry name" value="SHORT CHAIN DEHYDROGENASE_REDUCTASE FAMILY 42E, MEMBER 2"/>
    <property type="match status" value="1"/>
</dbReference>
<dbReference type="Proteomes" id="UP000294003">
    <property type="component" value="Unassembled WGS sequence"/>
</dbReference>
<feature type="domain" description="3-beta hydroxysteroid dehydrogenase/isomerase" evidence="4">
    <location>
        <begin position="73"/>
        <end position="199"/>
    </location>
</feature>
<protein>
    <recommendedName>
        <fullName evidence="4">3-beta hydroxysteroid dehydrogenase/isomerase domain-containing protein</fullName>
    </recommendedName>
</protein>
<evidence type="ECO:0000313" key="5">
    <source>
        <dbReference type="EMBL" id="RYO91088.1"/>
    </source>
</evidence>
<accession>A0ABY0HEY1</accession>
<dbReference type="Gene3D" id="3.40.50.720">
    <property type="entry name" value="NAD(P)-binding Rossmann-like Domain"/>
    <property type="match status" value="1"/>
</dbReference>
<feature type="transmembrane region" description="Helical" evidence="3">
    <location>
        <begin position="6"/>
        <end position="25"/>
    </location>
</feature>
<keyword evidence="6" id="KW-1185">Reference proteome</keyword>
<dbReference type="InterPro" id="IPR002225">
    <property type="entry name" value="3Beta_OHSteriod_DH/Estase"/>
</dbReference>
<dbReference type="EMBL" id="QJNS01000045">
    <property type="protein sequence ID" value="RYO91088.1"/>
    <property type="molecule type" value="Genomic_DNA"/>
</dbReference>
<evidence type="ECO:0000256" key="2">
    <source>
        <dbReference type="ARBA" id="ARBA00023002"/>
    </source>
</evidence>
<keyword evidence="3" id="KW-0812">Transmembrane</keyword>
<feature type="domain" description="3-beta hydroxysteroid dehydrogenase/isomerase" evidence="4">
    <location>
        <begin position="240"/>
        <end position="352"/>
    </location>
</feature>
<keyword evidence="3" id="KW-1133">Transmembrane helix</keyword>
<dbReference type="PANTHER" id="PTHR43245">
    <property type="entry name" value="BIFUNCTIONAL POLYMYXIN RESISTANCE PROTEIN ARNA"/>
    <property type="match status" value="1"/>
</dbReference>
<dbReference type="SUPFAM" id="SSF51735">
    <property type="entry name" value="NAD(P)-binding Rossmann-fold domains"/>
    <property type="match status" value="1"/>
</dbReference>
<keyword evidence="2" id="KW-0560">Oxidoreductase</keyword>
<keyword evidence="3" id="KW-0472">Membrane</keyword>
<evidence type="ECO:0000313" key="6">
    <source>
        <dbReference type="Proteomes" id="UP000294003"/>
    </source>
</evidence>
<comment type="caution">
    <text evidence="5">The sequence shown here is derived from an EMBL/GenBank/DDBJ whole genome shotgun (WGS) entry which is preliminary data.</text>
</comment>
<name>A0ABY0HEY1_9PEZI</name>